<feature type="compositionally biased region" description="Pro residues" evidence="11">
    <location>
        <begin position="209"/>
        <end position="223"/>
    </location>
</feature>
<evidence type="ECO:0000256" key="2">
    <source>
        <dbReference type="ARBA" id="ARBA00004287"/>
    </source>
</evidence>
<evidence type="ECO:0000256" key="3">
    <source>
        <dbReference type="ARBA" id="ARBA00004496"/>
    </source>
</evidence>
<feature type="compositionally biased region" description="Polar residues" evidence="11">
    <location>
        <begin position="285"/>
        <end position="295"/>
    </location>
</feature>
<dbReference type="OrthoDB" id="10064318at2759"/>
<evidence type="ECO:0000256" key="10">
    <source>
        <dbReference type="ARBA" id="ARBA00072009"/>
    </source>
</evidence>
<dbReference type="KEGG" id="pfp:PFL1_06121"/>
<dbReference type="InterPro" id="IPR027267">
    <property type="entry name" value="AH/BAR_dom_sf"/>
</dbReference>
<comment type="function">
    <text evidence="1">Required for vacuolar protein sorting.</text>
</comment>
<comment type="subcellular location">
    <subcellularLocation>
        <location evidence="3">Cytoplasm</location>
    </subcellularLocation>
    <subcellularLocation>
        <location evidence="2">Membrane</location>
        <topology evidence="2">Peripheral membrane protein</topology>
        <orientation evidence="2">Cytoplasmic side</orientation>
    </subcellularLocation>
</comment>
<sequence length="756" mass="83027">MASIRSNNAQPGRGFFGAPYPTTAAQSAYDFEHDPWLQNAQPNGPNNPTSRLVSNPEARGSRPLTWGGYSVPSTDASPTAARPQAELLLPPLFGQAWQLACSADAAHHPSTSADPRIDPDISLAQLHRLLTDAGETAATAERILNLCCTASRCSRHDFFLALVLLRYAQSGESLDAHRAAAQLQSGHVESPTIDLDSIRATTESNVHTFPPPNPVLTPRPPGPMREMSDPWNTGSNAAAATAAAAAAPASTAYRDGLPSSSASGGPASVFRSFAFDGGESGGSNGSTAAITTNGGASEAPFGPVEPPRSSDGPPTSLGLSSSRLRQGTIRTQRPFSYVSDSAEVNAVGAADDPEADLPLDEITVRLRSELEGFLIKHNVYVVSSELRQSSVIRRYSDWVWLADCLVKRYPFRCLPLLPPKRISLPMAGRHLSGDDQFIERRRRGLERYLRVLSSHPVLRQDRLVDVFMTEKRPLSEWRQTAPPLYLDEEGLTKVLDEVEQMSIPEDLDAKLAQQRRALPDLLERWTSTVALFERMVRRNDAAAADFSRFNFGLLSLAESSDRRWRPESDSRRGGSREAAEGCLRKVGEAYQAHSDLVARRSSREGGYTLESLKHQRDLVAAFRDLFIRLDRLLPDQVDALRKRMEGTTKKAAQMKKDAAAAAAVANAASTSTSASTAGWEEEYGRLMGEVARDGETVRKLLGRRVHVRKTLWEELVWFHWRYVEVDDVWKAWARDNVVVAAEAGRNWEVLGMKLDM</sequence>
<evidence type="ECO:0000313" key="14">
    <source>
        <dbReference type="Proteomes" id="UP000053664"/>
    </source>
</evidence>
<evidence type="ECO:0000256" key="5">
    <source>
        <dbReference type="ARBA" id="ARBA00014268"/>
    </source>
</evidence>
<reference evidence="13 14" key="1">
    <citation type="journal article" date="2013" name="Plant Cell">
        <title>The transition from a phytopathogenic smut ancestor to an anamorphic biocontrol agent deciphered by comparative whole-genome analysis.</title>
        <authorList>
            <person name="Lefebvre F."/>
            <person name="Joly D.L."/>
            <person name="Labbe C."/>
            <person name="Teichmann B."/>
            <person name="Linning R."/>
            <person name="Belzile F."/>
            <person name="Bakkeren G."/>
            <person name="Belanger R.R."/>
        </authorList>
    </citation>
    <scope>NUCLEOTIDE SEQUENCE [LARGE SCALE GENOMIC DNA]</scope>
    <source>
        <strain evidence="13 14">PF-1</strain>
    </source>
</reference>
<feature type="domain" description="PX" evidence="12">
    <location>
        <begin position="358"/>
        <end position="474"/>
    </location>
</feature>
<comment type="similarity">
    <text evidence="4">Belongs to the sorting nexin family.</text>
</comment>
<protein>
    <recommendedName>
        <fullName evidence="5">Sorting nexin MVP1</fullName>
    </recommendedName>
    <alternativeName>
        <fullName evidence="10">Sorting nexin mvp1</fullName>
    </alternativeName>
</protein>
<dbReference type="eggNOG" id="KOG2273">
    <property type="taxonomic scope" value="Eukaryota"/>
</dbReference>
<dbReference type="PANTHER" id="PTHR47554:SF1">
    <property type="entry name" value="SORTING NEXIN MVP1"/>
    <property type="match status" value="1"/>
</dbReference>
<feature type="region of interest" description="Disordered" evidence="11">
    <location>
        <begin position="204"/>
        <end position="227"/>
    </location>
</feature>
<name>A0A061H2X5_9BASI</name>
<feature type="region of interest" description="Disordered" evidence="11">
    <location>
        <begin position="35"/>
        <end position="81"/>
    </location>
</feature>
<dbReference type="CDD" id="cd06866">
    <property type="entry name" value="PX_SNX8_Mvp1p_like"/>
    <property type="match status" value="1"/>
</dbReference>
<dbReference type="SUPFAM" id="SSF64268">
    <property type="entry name" value="PX domain"/>
    <property type="match status" value="1"/>
</dbReference>
<evidence type="ECO:0000313" key="13">
    <source>
        <dbReference type="EMBL" id="EPQ26185.1"/>
    </source>
</evidence>
<dbReference type="SMART" id="SM00312">
    <property type="entry name" value="PX"/>
    <property type="match status" value="1"/>
</dbReference>
<organism evidence="13 14">
    <name type="scientific">Pseudozyma flocculosa PF-1</name>
    <dbReference type="NCBI Taxonomy" id="1277687"/>
    <lineage>
        <taxon>Eukaryota</taxon>
        <taxon>Fungi</taxon>
        <taxon>Dikarya</taxon>
        <taxon>Basidiomycota</taxon>
        <taxon>Ustilaginomycotina</taxon>
        <taxon>Ustilaginomycetes</taxon>
        <taxon>Ustilaginales</taxon>
        <taxon>Ustilaginaceae</taxon>
        <taxon>Pseudozyma</taxon>
    </lineage>
</organism>
<feature type="compositionally biased region" description="Low complexity" evidence="11">
    <location>
        <begin position="309"/>
        <end position="322"/>
    </location>
</feature>
<dbReference type="InterPro" id="IPR028662">
    <property type="entry name" value="SNX8/Mvp1"/>
</dbReference>
<dbReference type="InterPro" id="IPR035704">
    <property type="entry name" value="SNX8/Mvp1_PX"/>
</dbReference>
<feature type="region of interest" description="Disordered" evidence="11">
    <location>
        <begin position="280"/>
        <end position="324"/>
    </location>
</feature>
<dbReference type="GO" id="GO:0016020">
    <property type="term" value="C:membrane"/>
    <property type="evidence" value="ECO:0007669"/>
    <property type="project" value="UniProtKB-SubCell"/>
</dbReference>
<dbReference type="AlphaFoldDB" id="A0A061H2X5"/>
<dbReference type="RefSeq" id="XP_007881852.1">
    <property type="nucleotide sequence ID" value="XM_007883661.1"/>
</dbReference>
<dbReference type="GO" id="GO:0042147">
    <property type="term" value="P:retrograde transport, endosome to Golgi"/>
    <property type="evidence" value="ECO:0007669"/>
    <property type="project" value="InterPro"/>
</dbReference>
<feature type="compositionally biased region" description="Polar residues" evidence="11">
    <location>
        <begin position="38"/>
        <end position="53"/>
    </location>
</feature>
<dbReference type="Gene3D" id="1.20.1270.60">
    <property type="entry name" value="Arfaptin homology (AH) domain/BAR domain"/>
    <property type="match status" value="1"/>
</dbReference>
<dbReference type="HOGENOM" id="CLU_009058_1_1_1"/>
<keyword evidence="8" id="KW-0653">Protein transport</keyword>
<dbReference type="InterPro" id="IPR001683">
    <property type="entry name" value="PX_dom"/>
</dbReference>
<dbReference type="GO" id="GO:0005829">
    <property type="term" value="C:cytosol"/>
    <property type="evidence" value="ECO:0007669"/>
    <property type="project" value="GOC"/>
</dbReference>
<dbReference type="GO" id="GO:0005768">
    <property type="term" value="C:endosome"/>
    <property type="evidence" value="ECO:0007669"/>
    <property type="project" value="TreeGrafter"/>
</dbReference>
<dbReference type="GO" id="GO:0006623">
    <property type="term" value="P:protein targeting to vacuole"/>
    <property type="evidence" value="ECO:0007669"/>
    <property type="project" value="TreeGrafter"/>
</dbReference>
<evidence type="ECO:0000256" key="7">
    <source>
        <dbReference type="ARBA" id="ARBA00022490"/>
    </source>
</evidence>
<keyword evidence="9" id="KW-0472">Membrane</keyword>
<dbReference type="PANTHER" id="PTHR47554">
    <property type="entry name" value="SORTING NEXIN MVP1"/>
    <property type="match status" value="1"/>
</dbReference>
<dbReference type="EMBL" id="KE361646">
    <property type="protein sequence ID" value="EPQ26185.1"/>
    <property type="molecule type" value="Genomic_DNA"/>
</dbReference>
<evidence type="ECO:0000256" key="11">
    <source>
        <dbReference type="SAM" id="MobiDB-lite"/>
    </source>
</evidence>
<dbReference type="GeneID" id="19320201"/>
<dbReference type="FunFam" id="3.30.1520.10:FF:000042">
    <property type="entry name" value="Sorting nexin mvp1"/>
    <property type="match status" value="1"/>
</dbReference>
<dbReference type="Gene3D" id="3.30.1520.10">
    <property type="entry name" value="Phox-like domain"/>
    <property type="match status" value="1"/>
</dbReference>
<dbReference type="Proteomes" id="UP000053664">
    <property type="component" value="Unassembled WGS sequence"/>
</dbReference>
<evidence type="ECO:0000256" key="9">
    <source>
        <dbReference type="ARBA" id="ARBA00023136"/>
    </source>
</evidence>
<evidence type="ECO:0000256" key="8">
    <source>
        <dbReference type="ARBA" id="ARBA00022927"/>
    </source>
</evidence>
<keyword evidence="7" id="KW-0963">Cytoplasm</keyword>
<evidence type="ECO:0000256" key="1">
    <source>
        <dbReference type="ARBA" id="ARBA00002474"/>
    </source>
</evidence>
<dbReference type="Pfam" id="PF19566">
    <property type="entry name" value="Snx8_BAR_dom"/>
    <property type="match status" value="1"/>
</dbReference>
<accession>A0A061H2X5</accession>
<evidence type="ECO:0000256" key="4">
    <source>
        <dbReference type="ARBA" id="ARBA00010883"/>
    </source>
</evidence>
<evidence type="ECO:0000256" key="6">
    <source>
        <dbReference type="ARBA" id="ARBA00022448"/>
    </source>
</evidence>
<evidence type="ECO:0000259" key="12">
    <source>
        <dbReference type="PROSITE" id="PS50195"/>
    </source>
</evidence>
<dbReference type="PROSITE" id="PS50195">
    <property type="entry name" value="PX"/>
    <property type="match status" value="1"/>
</dbReference>
<dbReference type="InterPro" id="IPR045734">
    <property type="entry name" value="Snx8_BAR_dom"/>
</dbReference>
<gene>
    <name evidence="13" type="ORF">PFL1_06121</name>
</gene>
<keyword evidence="6" id="KW-0813">Transport</keyword>
<dbReference type="InterPro" id="IPR036871">
    <property type="entry name" value="PX_dom_sf"/>
</dbReference>
<proteinExistence type="inferred from homology"/>
<dbReference type="GO" id="GO:0032266">
    <property type="term" value="F:phosphatidylinositol-3-phosphate binding"/>
    <property type="evidence" value="ECO:0007669"/>
    <property type="project" value="TreeGrafter"/>
</dbReference>
<dbReference type="Pfam" id="PF00787">
    <property type="entry name" value="PX"/>
    <property type="match status" value="1"/>
</dbReference>